<dbReference type="EMBL" id="UINC01171384">
    <property type="protein sequence ID" value="SVD75922.1"/>
    <property type="molecule type" value="Genomic_DNA"/>
</dbReference>
<feature type="non-terminal residue" evidence="1">
    <location>
        <position position="1"/>
    </location>
</feature>
<sequence>LYRSLFPEKDNDAYKLDNQFDQKRIKIREASCTRQTN</sequence>
<protein>
    <submittedName>
        <fullName evidence="1">Uncharacterized protein</fullName>
    </submittedName>
</protein>
<dbReference type="AlphaFoldDB" id="A0A382XXT4"/>
<organism evidence="1">
    <name type="scientific">marine metagenome</name>
    <dbReference type="NCBI Taxonomy" id="408172"/>
    <lineage>
        <taxon>unclassified sequences</taxon>
        <taxon>metagenomes</taxon>
        <taxon>ecological metagenomes</taxon>
    </lineage>
</organism>
<proteinExistence type="predicted"/>
<gene>
    <name evidence="1" type="ORF">METZ01_LOCUS428776</name>
</gene>
<evidence type="ECO:0000313" key="1">
    <source>
        <dbReference type="EMBL" id="SVD75922.1"/>
    </source>
</evidence>
<reference evidence="1" key="1">
    <citation type="submission" date="2018-05" db="EMBL/GenBank/DDBJ databases">
        <authorList>
            <person name="Lanie J.A."/>
            <person name="Ng W.-L."/>
            <person name="Kazmierczak K.M."/>
            <person name="Andrzejewski T.M."/>
            <person name="Davidsen T.M."/>
            <person name="Wayne K.J."/>
            <person name="Tettelin H."/>
            <person name="Glass J.I."/>
            <person name="Rusch D."/>
            <person name="Podicherti R."/>
            <person name="Tsui H.-C.T."/>
            <person name="Winkler M.E."/>
        </authorList>
    </citation>
    <scope>NUCLEOTIDE SEQUENCE</scope>
</reference>
<name>A0A382XXT4_9ZZZZ</name>
<accession>A0A382XXT4</accession>